<dbReference type="InterPro" id="IPR021838">
    <property type="entry name" value="DUF3431"/>
</dbReference>
<dbReference type="EMBL" id="JAUEDM010000008">
    <property type="protein sequence ID" value="KAK3312835.1"/>
    <property type="molecule type" value="Genomic_DNA"/>
</dbReference>
<accession>A0AAE0HTY1</accession>
<organism evidence="2 3">
    <name type="scientific">Apodospora peruviana</name>
    <dbReference type="NCBI Taxonomy" id="516989"/>
    <lineage>
        <taxon>Eukaryota</taxon>
        <taxon>Fungi</taxon>
        <taxon>Dikarya</taxon>
        <taxon>Ascomycota</taxon>
        <taxon>Pezizomycotina</taxon>
        <taxon>Sordariomycetes</taxon>
        <taxon>Sordariomycetidae</taxon>
        <taxon>Sordariales</taxon>
        <taxon>Lasiosphaeriaceae</taxon>
        <taxon>Apodospora</taxon>
    </lineage>
</organism>
<sequence length="348" mass="39651">MARRPLRAYLILALFLGVCVAFFVRQHKPIFPPPTQDQPSAAVTNDNKLIRAMQQNFSIVLVVAKMTHESVTWIARDLPGLHTAIYEADGNDLPMNKGNEAMTYLTYIIDHYAHLPDIAIFSHAHKAAWHNPMFLDQGSAAALIRRLNGVRVEREGYVNLRCDWEPGCPVWIDDDPHQAGPAEDETTNFRKAWAEIHPNSKMPTAMGQACCAQFAVSGYRIRATPLERWEQYRSWLINTELSSYMSGRVFEHMWQYLFTGEGVWCPDVSSCYCDGFGVCFGSADKMRDWVAEGERLKTMMDEYLIAMASSPGDETDKMRVAIDGLERSLKARLDEAIREGDRYMTWRL</sequence>
<feature type="signal peptide" evidence="1">
    <location>
        <begin position="1"/>
        <end position="21"/>
    </location>
</feature>
<reference evidence="2" key="1">
    <citation type="journal article" date="2023" name="Mol. Phylogenet. Evol.">
        <title>Genome-scale phylogeny and comparative genomics of the fungal order Sordariales.</title>
        <authorList>
            <person name="Hensen N."/>
            <person name="Bonometti L."/>
            <person name="Westerberg I."/>
            <person name="Brannstrom I.O."/>
            <person name="Guillou S."/>
            <person name="Cros-Aarteil S."/>
            <person name="Calhoun S."/>
            <person name="Haridas S."/>
            <person name="Kuo A."/>
            <person name="Mondo S."/>
            <person name="Pangilinan J."/>
            <person name="Riley R."/>
            <person name="LaButti K."/>
            <person name="Andreopoulos B."/>
            <person name="Lipzen A."/>
            <person name="Chen C."/>
            <person name="Yan M."/>
            <person name="Daum C."/>
            <person name="Ng V."/>
            <person name="Clum A."/>
            <person name="Steindorff A."/>
            <person name="Ohm R.A."/>
            <person name="Martin F."/>
            <person name="Silar P."/>
            <person name="Natvig D.O."/>
            <person name="Lalanne C."/>
            <person name="Gautier V."/>
            <person name="Ament-Velasquez S.L."/>
            <person name="Kruys A."/>
            <person name="Hutchinson M.I."/>
            <person name="Powell A.J."/>
            <person name="Barry K."/>
            <person name="Miller A.N."/>
            <person name="Grigoriev I.V."/>
            <person name="Debuchy R."/>
            <person name="Gladieux P."/>
            <person name="Hiltunen Thoren M."/>
            <person name="Johannesson H."/>
        </authorList>
    </citation>
    <scope>NUCLEOTIDE SEQUENCE</scope>
    <source>
        <strain evidence="2">CBS 118394</strain>
    </source>
</reference>
<feature type="chain" id="PRO_5042186286" evidence="1">
    <location>
        <begin position="22"/>
        <end position="348"/>
    </location>
</feature>
<dbReference type="PANTHER" id="PTHR37490:SF3">
    <property type="entry name" value="DUF3431 DOMAIN CONTAINING PROTEIN"/>
    <property type="match status" value="1"/>
</dbReference>
<dbReference type="Pfam" id="PF11913">
    <property type="entry name" value="DUF3431"/>
    <property type="match status" value="1"/>
</dbReference>
<evidence type="ECO:0000256" key="1">
    <source>
        <dbReference type="SAM" id="SignalP"/>
    </source>
</evidence>
<gene>
    <name evidence="2" type="ORF">B0H66DRAFT_631653</name>
</gene>
<dbReference type="PANTHER" id="PTHR37490">
    <property type="entry name" value="EXPRESSED PROTEIN"/>
    <property type="match status" value="1"/>
</dbReference>
<comment type="caution">
    <text evidence="2">The sequence shown here is derived from an EMBL/GenBank/DDBJ whole genome shotgun (WGS) entry which is preliminary data.</text>
</comment>
<keyword evidence="3" id="KW-1185">Reference proteome</keyword>
<reference evidence="2" key="2">
    <citation type="submission" date="2023-06" db="EMBL/GenBank/DDBJ databases">
        <authorList>
            <consortium name="Lawrence Berkeley National Laboratory"/>
            <person name="Haridas S."/>
            <person name="Hensen N."/>
            <person name="Bonometti L."/>
            <person name="Westerberg I."/>
            <person name="Brannstrom I.O."/>
            <person name="Guillou S."/>
            <person name="Cros-Aarteil S."/>
            <person name="Calhoun S."/>
            <person name="Kuo A."/>
            <person name="Mondo S."/>
            <person name="Pangilinan J."/>
            <person name="Riley R."/>
            <person name="Labutti K."/>
            <person name="Andreopoulos B."/>
            <person name="Lipzen A."/>
            <person name="Chen C."/>
            <person name="Yanf M."/>
            <person name="Daum C."/>
            <person name="Ng V."/>
            <person name="Clum A."/>
            <person name="Steindorff A."/>
            <person name="Ohm R."/>
            <person name="Martin F."/>
            <person name="Silar P."/>
            <person name="Natvig D."/>
            <person name="Lalanne C."/>
            <person name="Gautier V."/>
            <person name="Ament-Velasquez S.L."/>
            <person name="Kruys A."/>
            <person name="Hutchinson M.I."/>
            <person name="Powell A.J."/>
            <person name="Barry K."/>
            <person name="Miller A.N."/>
            <person name="Grigoriev I.V."/>
            <person name="Debuchy R."/>
            <person name="Gladieux P."/>
            <person name="Thoren M.H."/>
            <person name="Johannesson H."/>
        </authorList>
    </citation>
    <scope>NUCLEOTIDE SEQUENCE</scope>
    <source>
        <strain evidence="2">CBS 118394</strain>
    </source>
</reference>
<protein>
    <submittedName>
        <fullName evidence="2">Uncharacterized protein</fullName>
    </submittedName>
</protein>
<dbReference type="AlphaFoldDB" id="A0AAE0HTY1"/>
<evidence type="ECO:0000313" key="2">
    <source>
        <dbReference type="EMBL" id="KAK3312835.1"/>
    </source>
</evidence>
<dbReference type="Proteomes" id="UP001283341">
    <property type="component" value="Unassembled WGS sequence"/>
</dbReference>
<name>A0AAE0HTY1_9PEZI</name>
<evidence type="ECO:0000313" key="3">
    <source>
        <dbReference type="Proteomes" id="UP001283341"/>
    </source>
</evidence>
<proteinExistence type="predicted"/>
<keyword evidence="1" id="KW-0732">Signal</keyword>